<dbReference type="OrthoDB" id="649093at2"/>
<accession>A0A4R0P949</accession>
<feature type="domain" description="Peptidase M56" evidence="2">
    <location>
        <begin position="163"/>
        <end position="265"/>
    </location>
</feature>
<keyword evidence="1" id="KW-0812">Transmembrane</keyword>
<keyword evidence="4" id="KW-1185">Reference proteome</keyword>
<evidence type="ECO:0000313" key="4">
    <source>
        <dbReference type="Proteomes" id="UP000291485"/>
    </source>
</evidence>
<dbReference type="RefSeq" id="WP_131555977.1">
    <property type="nucleotide sequence ID" value="NZ_SJSN01000001.1"/>
</dbReference>
<comment type="caution">
    <text evidence="3">The sequence shown here is derived from an EMBL/GenBank/DDBJ whole genome shotgun (WGS) entry which is preliminary data.</text>
</comment>
<organism evidence="3 4">
    <name type="scientific">Pedobacter frigidisoli</name>
    <dbReference type="NCBI Taxonomy" id="2530455"/>
    <lineage>
        <taxon>Bacteria</taxon>
        <taxon>Pseudomonadati</taxon>
        <taxon>Bacteroidota</taxon>
        <taxon>Sphingobacteriia</taxon>
        <taxon>Sphingobacteriales</taxon>
        <taxon>Sphingobacteriaceae</taxon>
        <taxon>Pedobacter</taxon>
    </lineage>
</organism>
<dbReference type="PANTHER" id="PTHR34978">
    <property type="entry name" value="POSSIBLE SENSOR-TRANSDUCER PROTEIN BLAR"/>
    <property type="match status" value="1"/>
</dbReference>
<reference evidence="3 4" key="1">
    <citation type="submission" date="2019-02" db="EMBL/GenBank/DDBJ databases">
        <title>Pedobacter sp. RP-3-11 sp. nov., isolated from Arctic soil.</title>
        <authorList>
            <person name="Dahal R.H."/>
        </authorList>
    </citation>
    <scope>NUCLEOTIDE SEQUENCE [LARGE SCALE GENOMIC DNA]</scope>
    <source>
        <strain evidence="3 4">RP-3-11</strain>
    </source>
</reference>
<dbReference type="PANTHER" id="PTHR34978:SF3">
    <property type="entry name" value="SLR0241 PROTEIN"/>
    <property type="match status" value="1"/>
</dbReference>
<sequence length="732" mass="82451">MELLFYLLKVTACTALFFGFYLLVLRRLTFFKINRFYLLTTLLLSFIIPALQFDLVRTVAPAKVAIPTIETNVAAPITFEMPPLPVDAETGYSPEYQFEWYNLVSIGYALVAFTMLGFCLWKLSQLVKHSKAHTSVINGLKIIPKPSGFTNCSFFNYVFIDENSLAEKELEVLLAHERVHAEHYHSIDKILLMIFKAMLWFNPIVYLYDKALEQTHEYEADEITSSNVGSQQYAALLLKLAVAKSDMPLIHNFVKSPIKDRIKMLFNSKSRKIKKSIYLLALPVAIGLVWLFAVQVVYAQATGNKSTEIKPVKDFYEGTLKGKVTSIDKAVFGYTFDIVADGKTYAVEATNFKDKIKVGDELIAFINARLNNFKIMDKNGKVIKSSTKAIYYPEKITTLNGKLIYEHKFEKNAFLYEVNKARYTSSKIKSIQKNTDGTLQKIVLNDGTFTINLNLSTLNVKGNNFKVGDQALVKFIGEKLVSKNVYSTDKMIVLTSEPKKHEIKNESLYNRFYQKDGRQKVAGVKPIISSITEPMVPEIISFQKSKGDIKNHIFYFDDATVKIGQDILKAEKLIWNKAKGTISATKVTITNADGNFVDAGTVDIDLNSASYKVYSAGGSASKLKADQNMLQKVRDSLEKQDQFGERKIEYSAKDSVKFSKDKSIISLYGKASLTYGEINLVADKIIYNSIKKTGVAKNVTIKTLKNGVVMDGSDAKFDLNNKGKFEVWQSNK</sequence>
<feature type="transmembrane region" description="Helical" evidence="1">
    <location>
        <begin position="36"/>
        <end position="53"/>
    </location>
</feature>
<keyword evidence="1" id="KW-0472">Membrane</keyword>
<feature type="transmembrane region" description="Helical" evidence="1">
    <location>
        <begin position="100"/>
        <end position="121"/>
    </location>
</feature>
<evidence type="ECO:0000259" key="2">
    <source>
        <dbReference type="Pfam" id="PF05569"/>
    </source>
</evidence>
<dbReference type="Proteomes" id="UP000291485">
    <property type="component" value="Unassembled WGS sequence"/>
</dbReference>
<feature type="transmembrane region" description="Helical" evidence="1">
    <location>
        <begin position="277"/>
        <end position="298"/>
    </location>
</feature>
<evidence type="ECO:0000313" key="3">
    <source>
        <dbReference type="EMBL" id="TCD12537.1"/>
    </source>
</evidence>
<gene>
    <name evidence="3" type="ORF">EZ449_00355</name>
</gene>
<protein>
    <recommendedName>
        <fullName evidence="2">Peptidase M56 domain-containing protein</fullName>
    </recommendedName>
</protein>
<proteinExistence type="predicted"/>
<evidence type="ECO:0000256" key="1">
    <source>
        <dbReference type="SAM" id="Phobius"/>
    </source>
</evidence>
<dbReference type="AlphaFoldDB" id="A0A4R0P949"/>
<dbReference type="EMBL" id="SJSN01000001">
    <property type="protein sequence ID" value="TCD12537.1"/>
    <property type="molecule type" value="Genomic_DNA"/>
</dbReference>
<dbReference type="InterPro" id="IPR052173">
    <property type="entry name" value="Beta-lactam_resp_regulator"/>
</dbReference>
<keyword evidence="1" id="KW-1133">Transmembrane helix</keyword>
<dbReference type="Pfam" id="PF05569">
    <property type="entry name" value="Peptidase_M56"/>
    <property type="match status" value="1"/>
</dbReference>
<name>A0A4R0P949_9SPHI</name>
<dbReference type="InterPro" id="IPR008756">
    <property type="entry name" value="Peptidase_M56"/>
</dbReference>
<feature type="transmembrane region" description="Helical" evidence="1">
    <location>
        <begin position="6"/>
        <end position="24"/>
    </location>
</feature>